<protein>
    <submittedName>
        <fullName evidence="1">Uncharacterized protein</fullName>
    </submittedName>
</protein>
<dbReference type="KEGG" id="psoj:PHYSODRAFT_494196"/>
<reference evidence="1 2" key="1">
    <citation type="journal article" date="2006" name="Science">
        <title>Phytophthora genome sequences uncover evolutionary origins and mechanisms of pathogenesis.</title>
        <authorList>
            <person name="Tyler B.M."/>
            <person name="Tripathy S."/>
            <person name="Zhang X."/>
            <person name="Dehal P."/>
            <person name="Jiang R.H."/>
            <person name="Aerts A."/>
            <person name="Arredondo F.D."/>
            <person name="Baxter L."/>
            <person name="Bensasson D."/>
            <person name="Beynon J.L."/>
            <person name="Chapman J."/>
            <person name="Damasceno C.M."/>
            <person name="Dorrance A.E."/>
            <person name="Dou D."/>
            <person name="Dickerman A.W."/>
            <person name="Dubchak I.L."/>
            <person name="Garbelotto M."/>
            <person name="Gijzen M."/>
            <person name="Gordon S.G."/>
            <person name="Govers F."/>
            <person name="Grunwald N.J."/>
            <person name="Huang W."/>
            <person name="Ivors K.L."/>
            <person name="Jones R.W."/>
            <person name="Kamoun S."/>
            <person name="Krampis K."/>
            <person name="Lamour K.H."/>
            <person name="Lee M.K."/>
            <person name="McDonald W.H."/>
            <person name="Medina M."/>
            <person name="Meijer H.J."/>
            <person name="Nordberg E.K."/>
            <person name="Maclean D.J."/>
            <person name="Ospina-Giraldo M.D."/>
            <person name="Morris P.F."/>
            <person name="Phuntumart V."/>
            <person name="Putnam N.H."/>
            <person name="Rash S."/>
            <person name="Rose J.K."/>
            <person name="Sakihama Y."/>
            <person name="Salamov A.A."/>
            <person name="Savidor A."/>
            <person name="Scheuring C.F."/>
            <person name="Smith B.M."/>
            <person name="Sobral B.W."/>
            <person name="Terry A."/>
            <person name="Torto-Alalibo T.A."/>
            <person name="Win J."/>
            <person name="Xu Z."/>
            <person name="Zhang H."/>
            <person name="Grigoriev I.V."/>
            <person name="Rokhsar D.S."/>
            <person name="Boore J.L."/>
        </authorList>
    </citation>
    <scope>NUCLEOTIDE SEQUENCE [LARGE SCALE GENOMIC DNA]</scope>
    <source>
        <strain evidence="1 2">P6497</strain>
    </source>
</reference>
<sequence>MDVVFGGSPPLYKSPPVLDHSVGIMHLLEKRVDKLYVDSMGGFGWDLPCLVTSKMNVNSNTQYGKVIEIEAVTPVACSIQEAAAILWKDMKTVHEIPDKRYRYLRGSKPHSLEKNFVMKLRGQQSDIEVNGSHFSRKFVEDTRTQGLEFKSPSWTTITASESDPQHASVVRSYLRIYAEVQTNLDARAEDVESARNFVLNGLAKMMYGCAQKTQSKLIQQTLVI</sequence>
<dbReference type="OMA" id="VEDTRTQ"/>
<dbReference type="GeneID" id="20657038"/>
<keyword evidence="2" id="KW-1185">Reference proteome</keyword>
<proteinExistence type="predicted"/>
<accession>G4Z6C3</accession>
<name>G4Z6C3_PHYSP</name>
<gene>
    <name evidence="1" type="ORF">PHYSODRAFT_494196</name>
</gene>
<organism evidence="1 2">
    <name type="scientific">Phytophthora sojae (strain P6497)</name>
    <name type="common">Soybean stem and root rot agent</name>
    <name type="synonym">Phytophthora megasperma f. sp. glycines</name>
    <dbReference type="NCBI Taxonomy" id="1094619"/>
    <lineage>
        <taxon>Eukaryota</taxon>
        <taxon>Sar</taxon>
        <taxon>Stramenopiles</taxon>
        <taxon>Oomycota</taxon>
        <taxon>Peronosporomycetes</taxon>
        <taxon>Peronosporales</taxon>
        <taxon>Peronosporaceae</taxon>
        <taxon>Phytophthora</taxon>
    </lineage>
</organism>
<dbReference type="Proteomes" id="UP000002640">
    <property type="component" value="Unassembled WGS sequence"/>
</dbReference>
<dbReference type="AlphaFoldDB" id="G4Z6C3"/>
<evidence type="ECO:0000313" key="2">
    <source>
        <dbReference type="Proteomes" id="UP000002640"/>
    </source>
</evidence>
<evidence type="ECO:0000313" key="1">
    <source>
        <dbReference type="EMBL" id="EGZ21738.1"/>
    </source>
</evidence>
<dbReference type="EMBL" id="JH159153">
    <property type="protein sequence ID" value="EGZ21738.1"/>
    <property type="molecule type" value="Genomic_DNA"/>
</dbReference>
<dbReference type="RefSeq" id="XP_009524455.1">
    <property type="nucleotide sequence ID" value="XM_009526160.1"/>
</dbReference>
<dbReference type="InParanoid" id="G4Z6C3"/>